<name>K6V849_9ACTN</name>
<proteinExistence type="predicted"/>
<dbReference type="AlphaFoldDB" id="K6V849"/>
<sequence length="81" mass="8986">MSVSRRDVERGFREPIEAAGRSIGDDALRAMVDAAGGYPFLLQRIGAQTWRLHPDQTEITVVDAEEGNSKARRRSDGFTHS</sequence>
<accession>K6V849</accession>
<dbReference type="Proteomes" id="UP000008363">
    <property type="component" value="Unassembled WGS sequence"/>
</dbReference>
<gene>
    <name evidence="2" type="ORF">GORHZ_171_00510</name>
</gene>
<reference evidence="2 3" key="1">
    <citation type="submission" date="2012-08" db="EMBL/GenBank/DDBJ databases">
        <title>Whole genome shotgun sequence of Gordonia rhizosphera NBRC 16068.</title>
        <authorList>
            <person name="Takarada H."/>
            <person name="Isaki S."/>
            <person name="Hosoyama A."/>
            <person name="Tsuchikane K."/>
            <person name="Katsumata H."/>
            <person name="Baba S."/>
            <person name="Ohji S."/>
            <person name="Yamazaki S."/>
            <person name="Fujita N."/>
        </authorList>
    </citation>
    <scope>NUCLEOTIDE SEQUENCE [LARGE SCALE GENOMIC DNA]</scope>
    <source>
        <strain evidence="2 3">NBRC 16068</strain>
    </source>
</reference>
<feature type="region of interest" description="Disordered" evidence="1">
    <location>
        <begin position="62"/>
        <end position="81"/>
    </location>
</feature>
<evidence type="ECO:0000313" key="2">
    <source>
        <dbReference type="EMBL" id="GAB92378.1"/>
    </source>
</evidence>
<dbReference type="EMBL" id="BAHC01000171">
    <property type="protein sequence ID" value="GAB92378.1"/>
    <property type="molecule type" value="Genomic_DNA"/>
</dbReference>
<comment type="caution">
    <text evidence="2">The sequence shown here is derived from an EMBL/GenBank/DDBJ whole genome shotgun (WGS) entry which is preliminary data.</text>
</comment>
<dbReference type="STRING" id="1108045.GORHZ_171_00510"/>
<organism evidence="2 3">
    <name type="scientific">Gordonia rhizosphera NBRC 16068</name>
    <dbReference type="NCBI Taxonomy" id="1108045"/>
    <lineage>
        <taxon>Bacteria</taxon>
        <taxon>Bacillati</taxon>
        <taxon>Actinomycetota</taxon>
        <taxon>Actinomycetes</taxon>
        <taxon>Mycobacteriales</taxon>
        <taxon>Gordoniaceae</taxon>
        <taxon>Gordonia</taxon>
    </lineage>
</organism>
<keyword evidence="3" id="KW-1185">Reference proteome</keyword>
<evidence type="ECO:0000313" key="3">
    <source>
        <dbReference type="Proteomes" id="UP000008363"/>
    </source>
</evidence>
<protein>
    <submittedName>
        <fullName evidence="2">Uncharacterized protein</fullName>
    </submittedName>
</protein>
<evidence type="ECO:0000256" key="1">
    <source>
        <dbReference type="SAM" id="MobiDB-lite"/>
    </source>
</evidence>